<keyword evidence="2 8" id="KW-0489">Methyltransferase</keyword>
<dbReference type="InterPro" id="IPR033671">
    <property type="entry name" value="TrmH"/>
</dbReference>
<dbReference type="AlphaFoldDB" id="A0A081BRC2"/>
<dbReference type="GO" id="GO:0008173">
    <property type="term" value="F:RNA methyltransferase activity"/>
    <property type="evidence" value="ECO:0007669"/>
    <property type="project" value="InterPro"/>
</dbReference>
<dbReference type="InterPro" id="IPR001537">
    <property type="entry name" value="SpoU_MeTrfase"/>
</dbReference>
<dbReference type="Gene3D" id="3.40.1280.10">
    <property type="match status" value="1"/>
</dbReference>
<dbReference type="GO" id="GO:0002938">
    <property type="term" value="P:tRNA guanine ribose methylation"/>
    <property type="evidence" value="ECO:0007669"/>
    <property type="project" value="TreeGrafter"/>
</dbReference>
<accession>A0A081BRC2</accession>
<dbReference type="PANTHER" id="PTHR43453:SF1">
    <property type="entry name" value="TRNA_RRNA METHYLTRANSFERASE SPOU TYPE DOMAIN-CONTAINING PROTEIN"/>
    <property type="match status" value="1"/>
</dbReference>
<keyword evidence="9" id="KW-1185">Reference proteome</keyword>
<keyword evidence="5" id="KW-0819">tRNA processing</keyword>
<evidence type="ECO:0000256" key="1">
    <source>
        <dbReference type="ARBA" id="ARBA00022555"/>
    </source>
</evidence>
<dbReference type="SUPFAM" id="SSF75217">
    <property type="entry name" value="alpha/beta knot"/>
    <property type="match status" value="1"/>
</dbReference>
<evidence type="ECO:0000256" key="2">
    <source>
        <dbReference type="ARBA" id="ARBA00022603"/>
    </source>
</evidence>
<feature type="domain" description="tRNA/rRNA methyltransferase SpoU type" evidence="7">
    <location>
        <begin position="140"/>
        <end position="285"/>
    </location>
</feature>
<name>A0A081BRC2_9BACT</name>
<keyword evidence="6" id="KW-0694">RNA-binding</keyword>
<evidence type="ECO:0000256" key="4">
    <source>
        <dbReference type="ARBA" id="ARBA00022691"/>
    </source>
</evidence>
<dbReference type="EMBL" id="DF820460">
    <property type="protein sequence ID" value="GAK53953.1"/>
    <property type="molecule type" value="Genomic_DNA"/>
</dbReference>
<evidence type="ECO:0000256" key="5">
    <source>
        <dbReference type="ARBA" id="ARBA00022694"/>
    </source>
</evidence>
<evidence type="ECO:0000256" key="3">
    <source>
        <dbReference type="ARBA" id="ARBA00022679"/>
    </source>
</evidence>
<keyword evidence="1" id="KW-0820">tRNA-binding</keyword>
<reference evidence="8" key="1">
    <citation type="journal article" date="2015" name="PeerJ">
        <title>First genomic representation of candidate bacterial phylum KSB3 points to enhanced environmental sensing as a trigger of wastewater bulking.</title>
        <authorList>
            <person name="Sekiguchi Y."/>
            <person name="Ohashi A."/>
            <person name="Parks D.H."/>
            <person name="Yamauchi T."/>
            <person name="Tyson G.W."/>
            <person name="Hugenholtz P."/>
        </authorList>
    </citation>
    <scope>NUCLEOTIDE SEQUENCE [LARGE SCALE GENOMIC DNA]</scope>
</reference>
<dbReference type="PANTHER" id="PTHR43453">
    <property type="entry name" value="RRNA METHYLASE-LIKE"/>
    <property type="match status" value="1"/>
</dbReference>
<keyword evidence="4" id="KW-0949">S-adenosyl-L-methionine</keyword>
<organism evidence="8">
    <name type="scientific">Candidatus Moduliflexus flocculans</name>
    <dbReference type="NCBI Taxonomy" id="1499966"/>
    <lineage>
        <taxon>Bacteria</taxon>
        <taxon>Candidatus Moduliflexota</taxon>
        <taxon>Candidatus Moduliflexia</taxon>
        <taxon>Candidatus Moduliflexales</taxon>
        <taxon>Candidatus Moduliflexaceae</taxon>
    </lineage>
</organism>
<evidence type="ECO:0000259" key="7">
    <source>
        <dbReference type="Pfam" id="PF00588"/>
    </source>
</evidence>
<evidence type="ECO:0000313" key="9">
    <source>
        <dbReference type="Proteomes" id="UP000030700"/>
    </source>
</evidence>
<dbReference type="GO" id="GO:0000049">
    <property type="term" value="F:tRNA binding"/>
    <property type="evidence" value="ECO:0007669"/>
    <property type="project" value="UniProtKB-KW"/>
</dbReference>
<protein>
    <submittedName>
        <fullName evidence="8">Putative tRNA/rRNA methyltransferase</fullName>
    </submittedName>
</protein>
<dbReference type="Proteomes" id="UP000030700">
    <property type="component" value="Unassembled WGS sequence"/>
</dbReference>
<dbReference type="STRING" id="1499966.U14_05230"/>
<evidence type="ECO:0000256" key="6">
    <source>
        <dbReference type="ARBA" id="ARBA00022884"/>
    </source>
</evidence>
<sequence>MIFTLKKFRLIGQRARIKKLFHLLIDLIPTFKTPADLETLPLYLDYLITLNAETTAFKFTEQELGQLTQFQQALTRWIPEDASTRRRPFSEEEKRHIGRTLIELRYLFAEKIQQPIREASLIILERDVPPKEALVWPQEIVVVFDHLRSPFNVGAVIRTMECVGLHRVISVGYTPRLDSRQVQRSAMGCDTAMNAEYVDDGVETVKRLKEHGYQIHVLETIIPSTSVFELQPLVQQRQPIAFVIGNEEMGVDESIVALADHLLHIPTFGAKNSLNVSIAFSIAIYQYWQAVFC</sequence>
<gene>
    <name evidence="8" type="ORF">U14_05230</name>
</gene>
<dbReference type="InterPro" id="IPR029026">
    <property type="entry name" value="tRNA_m1G_MTases_N"/>
</dbReference>
<dbReference type="Pfam" id="PF00588">
    <property type="entry name" value="SpoU_methylase"/>
    <property type="match status" value="1"/>
</dbReference>
<dbReference type="InterPro" id="IPR029028">
    <property type="entry name" value="Alpha/beta_knot_MTases"/>
</dbReference>
<proteinExistence type="predicted"/>
<evidence type="ECO:0000313" key="8">
    <source>
        <dbReference type="EMBL" id="GAK53953.1"/>
    </source>
</evidence>
<keyword evidence="3 8" id="KW-0808">Transferase</keyword>
<dbReference type="HOGENOM" id="CLU_082656_0_0_0"/>